<reference evidence="4" key="1">
    <citation type="submission" date="2023-07" db="EMBL/GenBank/DDBJ databases">
        <title>Isolating and identifying novel microbial strains from the Mariana Trench.</title>
        <authorList>
            <person name="Fu H."/>
        </authorList>
    </citation>
    <scope>NUCLEOTIDE SEQUENCE [LARGE SCALE GENOMIC DNA]</scope>
    <source>
        <strain evidence="4">T-y2</strain>
    </source>
</reference>
<proteinExistence type="predicted"/>
<evidence type="ECO:0000256" key="1">
    <source>
        <dbReference type="SAM" id="MobiDB-lite"/>
    </source>
</evidence>
<feature type="region of interest" description="Disordered" evidence="1">
    <location>
        <begin position="144"/>
        <end position="169"/>
    </location>
</feature>
<evidence type="ECO:0000313" key="4">
    <source>
        <dbReference type="Proteomes" id="UP001182991"/>
    </source>
</evidence>
<dbReference type="Proteomes" id="UP001182991">
    <property type="component" value="Unassembled WGS sequence"/>
</dbReference>
<dbReference type="RefSeq" id="WP_311401467.1">
    <property type="nucleotide sequence ID" value="NZ_JAVRBG010000006.1"/>
</dbReference>
<gene>
    <name evidence="3" type="ORF">RLT85_07795</name>
</gene>
<dbReference type="InterPro" id="IPR027275">
    <property type="entry name" value="PRC-brl_dom"/>
</dbReference>
<dbReference type="InterPro" id="IPR014747">
    <property type="entry name" value="Bac_photo_RC_H_C"/>
</dbReference>
<evidence type="ECO:0000259" key="2">
    <source>
        <dbReference type="Pfam" id="PF05239"/>
    </source>
</evidence>
<dbReference type="InterPro" id="IPR011033">
    <property type="entry name" value="PRC_barrel-like_sf"/>
</dbReference>
<keyword evidence="4" id="KW-1185">Reference proteome</keyword>
<accession>A0ABU2KIN0</accession>
<feature type="domain" description="PRC-barrel" evidence="2">
    <location>
        <begin position="20"/>
        <end position="64"/>
    </location>
</feature>
<protein>
    <submittedName>
        <fullName evidence="3">PRC-barrel domain-containing protein</fullName>
    </submittedName>
</protein>
<organism evidence="3 4">
    <name type="scientific">Mesonia ostreae</name>
    <dbReference type="NCBI Taxonomy" id="861110"/>
    <lineage>
        <taxon>Bacteria</taxon>
        <taxon>Pseudomonadati</taxon>
        <taxon>Bacteroidota</taxon>
        <taxon>Flavobacteriia</taxon>
        <taxon>Flavobacteriales</taxon>
        <taxon>Flavobacteriaceae</taxon>
        <taxon>Mesonia</taxon>
    </lineage>
</organism>
<dbReference type="SUPFAM" id="SSF50346">
    <property type="entry name" value="PRC-barrel domain"/>
    <property type="match status" value="1"/>
</dbReference>
<dbReference type="EMBL" id="JAVRBG010000006">
    <property type="protein sequence ID" value="MDT0294534.1"/>
    <property type="molecule type" value="Genomic_DNA"/>
</dbReference>
<name>A0ABU2KIN0_9FLAO</name>
<comment type="caution">
    <text evidence="3">The sequence shown here is derived from an EMBL/GenBank/DDBJ whole genome shotgun (WGS) entry which is preliminary data.</text>
</comment>
<dbReference type="Gene3D" id="3.90.50.10">
    <property type="entry name" value="Photosynthetic Reaction Center, subunit H, domain 2"/>
    <property type="match status" value="1"/>
</dbReference>
<dbReference type="Pfam" id="PF05239">
    <property type="entry name" value="PRC"/>
    <property type="match status" value="1"/>
</dbReference>
<sequence length="169" mass="19835">MDKKNKNLYYLNELSDYTVEDGYSDVRGWEVKDKDHRVIGKVDSLLVNKNSERVVYLDVEVEKSIIEANHKPYGSAANKDDVHEFLNDDGENHLIIPIGLARLNEDDKVVYSDKINHQTFAETKRVKPNTPIDRTYENNVLRSYNREHKEKYPEDDSLYERGEFTPRNE</sequence>
<evidence type="ECO:0000313" key="3">
    <source>
        <dbReference type="EMBL" id="MDT0294534.1"/>
    </source>
</evidence>